<name>A0A1X2HX42_9FUNG</name>
<feature type="compositionally biased region" description="Polar residues" evidence="1">
    <location>
        <begin position="13"/>
        <end position="29"/>
    </location>
</feature>
<evidence type="ECO:0000313" key="3">
    <source>
        <dbReference type="Proteomes" id="UP000193560"/>
    </source>
</evidence>
<keyword evidence="3" id="KW-1185">Reference proteome</keyword>
<comment type="caution">
    <text evidence="2">The sequence shown here is derived from an EMBL/GenBank/DDBJ whole genome shotgun (WGS) entry which is preliminary data.</text>
</comment>
<accession>A0A1X2HX42</accession>
<gene>
    <name evidence="2" type="ORF">BCR42DRAFT_198686</name>
</gene>
<organism evidence="2 3">
    <name type="scientific">Absidia repens</name>
    <dbReference type="NCBI Taxonomy" id="90262"/>
    <lineage>
        <taxon>Eukaryota</taxon>
        <taxon>Fungi</taxon>
        <taxon>Fungi incertae sedis</taxon>
        <taxon>Mucoromycota</taxon>
        <taxon>Mucoromycotina</taxon>
        <taxon>Mucoromycetes</taxon>
        <taxon>Mucorales</taxon>
        <taxon>Cunninghamellaceae</taxon>
        <taxon>Absidia</taxon>
    </lineage>
</organism>
<feature type="region of interest" description="Disordered" evidence="1">
    <location>
        <begin position="1"/>
        <end position="31"/>
    </location>
</feature>
<reference evidence="2 3" key="1">
    <citation type="submission" date="2016-07" db="EMBL/GenBank/DDBJ databases">
        <title>Pervasive Adenine N6-methylation of Active Genes in Fungi.</title>
        <authorList>
            <consortium name="DOE Joint Genome Institute"/>
            <person name="Mondo S.J."/>
            <person name="Dannebaum R.O."/>
            <person name="Kuo R.C."/>
            <person name="Labutti K."/>
            <person name="Haridas S."/>
            <person name="Kuo A."/>
            <person name="Salamov A."/>
            <person name="Ahrendt S.R."/>
            <person name="Lipzen A."/>
            <person name="Sullivan W."/>
            <person name="Andreopoulos W.B."/>
            <person name="Clum A."/>
            <person name="Lindquist E."/>
            <person name="Daum C."/>
            <person name="Ramamoorthy G.K."/>
            <person name="Gryganskyi A."/>
            <person name="Culley D."/>
            <person name="Magnuson J.K."/>
            <person name="James T.Y."/>
            <person name="O'Malley M.A."/>
            <person name="Stajich J.E."/>
            <person name="Spatafora J.W."/>
            <person name="Visel A."/>
            <person name="Grigoriev I.V."/>
        </authorList>
    </citation>
    <scope>NUCLEOTIDE SEQUENCE [LARGE SCALE GENOMIC DNA]</scope>
    <source>
        <strain evidence="2 3">NRRL 1336</strain>
    </source>
</reference>
<dbReference type="Proteomes" id="UP000193560">
    <property type="component" value="Unassembled WGS sequence"/>
</dbReference>
<proteinExistence type="predicted"/>
<protein>
    <submittedName>
        <fullName evidence="2">Uncharacterized protein</fullName>
    </submittedName>
</protein>
<evidence type="ECO:0000313" key="2">
    <source>
        <dbReference type="EMBL" id="ORZ04360.1"/>
    </source>
</evidence>
<evidence type="ECO:0000256" key="1">
    <source>
        <dbReference type="SAM" id="MobiDB-lite"/>
    </source>
</evidence>
<sequence>MDLKSMLIGDIHPSSSETTYNSLPTNTPTPIDPKTLADKSAILQLGGTLQAYLNKSTVLPKSTPSSHSNYTTGSASANSGNNKATVYIFFLKLMISSTFPP</sequence>
<dbReference type="AlphaFoldDB" id="A0A1X2HX42"/>
<dbReference type="EMBL" id="MCGE01000051">
    <property type="protein sequence ID" value="ORZ04360.1"/>
    <property type="molecule type" value="Genomic_DNA"/>
</dbReference>